<keyword evidence="1" id="KW-0472">Membrane</keyword>
<sequence length="184" mass="20450">MKRYDKQHKTKNLGFTLIETLVAIVILITAITATFTAVQSGISTSIQSKNEITAFYLAQEAIEYIRNIRDENSINGLNWLAGFAQLSTEPCYPGKTCNIDAVFDVIKNCSGTCPNLAQNNISTSAYYGMFSTNIPPWASSNFRREVRVSVFSADQAQINVTVTWTAGLITRTFKANEIITDWQS</sequence>
<evidence type="ECO:0000256" key="1">
    <source>
        <dbReference type="SAM" id="Phobius"/>
    </source>
</evidence>
<comment type="caution">
    <text evidence="2">The sequence shown here is derived from an EMBL/GenBank/DDBJ whole genome shotgun (WGS) entry which is preliminary data.</text>
</comment>
<reference evidence="2 3" key="1">
    <citation type="journal article" date="2016" name="Nat. Commun.">
        <title>Thousands of microbial genomes shed light on interconnected biogeochemical processes in an aquifer system.</title>
        <authorList>
            <person name="Anantharaman K."/>
            <person name="Brown C.T."/>
            <person name="Hug L.A."/>
            <person name="Sharon I."/>
            <person name="Castelle C.J."/>
            <person name="Probst A.J."/>
            <person name="Thomas B.C."/>
            <person name="Singh A."/>
            <person name="Wilkins M.J."/>
            <person name="Karaoz U."/>
            <person name="Brodie E.L."/>
            <person name="Williams K.H."/>
            <person name="Hubbard S.S."/>
            <person name="Banfield J.F."/>
        </authorList>
    </citation>
    <scope>NUCLEOTIDE SEQUENCE [LARGE SCALE GENOMIC DNA]</scope>
</reference>
<name>A0A1G2U4P0_9BACT</name>
<keyword evidence="1" id="KW-0812">Transmembrane</keyword>
<proteinExistence type="predicted"/>
<dbReference type="Proteomes" id="UP000176800">
    <property type="component" value="Unassembled WGS sequence"/>
</dbReference>
<feature type="transmembrane region" description="Helical" evidence="1">
    <location>
        <begin position="12"/>
        <end position="38"/>
    </location>
</feature>
<dbReference type="AlphaFoldDB" id="A0A1G2U4P0"/>
<gene>
    <name evidence="2" type="ORF">A3B14_03520</name>
</gene>
<evidence type="ECO:0008006" key="4">
    <source>
        <dbReference type="Google" id="ProtNLM"/>
    </source>
</evidence>
<dbReference type="EMBL" id="MHWE01000006">
    <property type="protein sequence ID" value="OHB04475.1"/>
    <property type="molecule type" value="Genomic_DNA"/>
</dbReference>
<evidence type="ECO:0000313" key="3">
    <source>
        <dbReference type="Proteomes" id="UP000176800"/>
    </source>
</evidence>
<dbReference type="Pfam" id="PF07963">
    <property type="entry name" value="N_methyl"/>
    <property type="match status" value="1"/>
</dbReference>
<evidence type="ECO:0000313" key="2">
    <source>
        <dbReference type="EMBL" id="OHB04475.1"/>
    </source>
</evidence>
<dbReference type="InterPro" id="IPR012902">
    <property type="entry name" value="N_methyl_site"/>
</dbReference>
<protein>
    <recommendedName>
        <fullName evidence="4">Type II secretion system protein GspI C-terminal domain-containing protein</fullName>
    </recommendedName>
</protein>
<accession>A0A1G2U4P0</accession>
<organism evidence="2 3">
    <name type="scientific">Candidatus Zambryskibacteria bacterium RIFCSPLOWO2_01_FULL_45_21</name>
    <dbReference type="NCBI Taxonomy" id="1802761"/>
    <lineage>
        <taxon>Bacteria</taxon>
        <taxon>Candidatus Zambryskiibacteriota</taxon>
    </lineage>
</organism>
<keyword evidence="1" id="KW-1133">Transmembrane helix</keyword>
<dbReference type="NCBIfam" id="TIGR02532">
    <property type="entry name" value="IV_pilin_GFxxxE"/>
    <property type="match status" value="1"/>
</dbReference>